<accession>A0A915YE76</accession>
<dbReference type="KEGG" id="aup:AsAng_0021870"/>
<keyword evidence="1" id="KW-0812">Transmembrane</keyword>
<dbReference type="EMBL" id="AP026867">
    <property type="protein sequence ID" value="BDS11473.1"/>
    <property type="molecule type" value="Genomic_DNA"/>
</dbReference>
<keyword evidence="3" id="KW-1185">Reference proteome</keyword>
<proteinExistence type="predicted"/>
<name>A0A915YE76_9BACT</name>
<dbReference type="AlphaFoldDB" id="A0A915YE76"/>
<keyword evidence="1" id="KW-1133">Transmembrane helix</keyword>
<keyword evidence="1" id="KW-0472">Membrane</keyword>
<reference evidence="2" key="1">
    <citation type="submission" date="2022-09" db="EMBL/GenBank/DDBJ databases">
        <title>Aureispira anguillicida sp. nov., isolated from Leptocephalus of Japanese eel Anguilla japonica.</title>
        <authorList>
            <person name="Yuasa K."/>
            <person name="Mekata T."/>
            <person name="Ikunari K."/>
        </authorList>
    </citation>
    <scope>NUCLEOTIDE SEQUENCE</scope>
    <source>
        <strain evidence="2">EL160426</strain>
    </source>
</reference>
<feature type="transmembrane region" description="Helical" evidence="1">
    <location>
        <begin position="82"/>
        <end position="101"/>
    </location>
</feature>
<protein>
    <submittedName>
        <fullName evidence="2">DUF1772 domain-containing protein</fullName>
    </submittedName>
</protein>
<feature type="transmembrane region" description="Helical" evidence="1">
    <location>
        <begin position="130"/>
        <end position="149"/>
    </location>
</feature>
<evidence type="ECO:0000313" key="2">
    <source>
        <dbReference type="EMBL" id="BDS11473.1"/>
    </source>
</evidence>
<organism evidence="2 3">
    <name type="scientific">Aureispira anguillae</name>
    <dbReference type="NCBI Taxonomy" id="2864201"/>
    <lineage>
        <taxon>Bacteria</taxon>
        <taxon>Pseudomonadati</taxon>
        <taxon>Bacteroidota</taxon>
        <taxon>Saprospiria</taxon>
        <taxon>Saprospirales</taxon>
        <taxon>Saprospiraceae</taxon>
        <taxon>Aureispira</taxon>
    </lineage>
</organism>
<dbReference type="RefSeq" id="WP_264792648.1">
    <property type="nucleotide sequence ID" value="NZ_AP026867.1"/>
</dbReference>
<sequence length="151" mass="17615">MIQESMLLLSSLSLGIFLGAQVTEALLFVPNWKSLGADDFFDFYKNYGKKIHHFFAPLTIAATVLPLITVVYSFIHQTKYQVLFGLMGLFTLAFFLTYFLYFKEANQRFFDGSLPNEKLPKELKKWGNWHWIRVCFEFIAFGLSLFLLMKI</sequence>
<evidence type="ECO:0000313" key="3">
    <source>
        <dbReference type="Proteomes" id="UP001060919"/>
    </source>
</evidence>
<gene>
    <name evidence="2" type="ORF">AsAng_0021870</name>
</gene>
<evidence type="ECO:0000256" key="1">
    <source>
        <dbReference type="SAM" id="Phobius"/>
    </source>
</evidence>
<dbReference type="Proteomes" id="UP001060919">
    <property type="component" value="Chromosome"/>
</dbReference>
<feature type="transmembrane region" description="Helical" evidence="1">
    <location>
        <begin position="54"/>
        <end position="75"/>
    </location>
</feature>